<sequence>MRSEAKRWETGERRGVRQWASGGEPTEQRAGRKKIRLSEAKRVT</sequence>
<dbReference type="AlphaFoldDB" id="G8ULX3"/>
<proteinExistence type="predicted"/>
<dbReference type="KEGG" id="tfo:BFO_0573"/>
<dbReference type="HOGENOM" id="CLU_3223124_0_0_10"/>
<dbReference type="Proteomes" id="UP000005436">
    <property type="component" value="Chromosome"/>
</dbReference>
<feature type="region of interest" description="Disordered" evidence="1">
    <location>
        <begin position="1"/>
        <end position="44"/>
    </location>
</feature>
<dbReference type="EMBL" id="CP003191">
    <property type="protein sequence ID" value="AEW19904.1"/>
    <property type="molecule type" value="Genomic_DNA"/>
</dbReference>
<feature type="compositionally biased region" description="Basic and acidic residues" evidence="1">
    <location>
        <begin position="1"/>
        <end position="15"/>
    </location>
</feature>
<protein>
    <submittedName>
        <fullName evidence="2">Uncharacterized protein</fullName>
    </submittedName>
</protein>
<dbReference type="RefSeq" id="WP_014224025.1">
    <property type="nucleotide sequence ID" value="NC_016610.1"/>
</dbReference>
<reference evidence="3" key="1">
    <citation type="submission" date="2011-12" db="EMBL/GenBank/DDBJ databases">
        <title>Complete sequence of Tannerella forsythia ATCC 43037.</title>
        <authorList>
            <person name="Dewhirst F."/>
            <person name="Tanner A."/>
            <person name="Izard J."/>
            <person name="Brinkac L."/>
            <person name="Durkin A.S."/>
            <person name="Hostetler J."/>
            <person name="Shetty J."/>
            <person name="Torralba M."/>
            <person name="Gill S."/>
            <person name="Nelson K."/>
        </authorList>
    </citation>
    <scope>NUCLEOTIDE SEQUENCE [LARGE SCALE GENOMIC DNA]</scope>
    <source>
        <strain evidence="3">ATCC 43037 / JCM 10827 / CCUG 33226 / KCTC 5666 / FDC 338</strain>
    </source>
</reference>
<feature type="compositionally biased region" description="Basic and acidic residues" evidence="1">
    <location>
        <begin position="26"/>
        <end position="44"/>
    </location>
</feature>
<evidence type="ECO:0000313" key="2">
    <source>
        <dbReference type="EMBL" id="AEW19904.1"/>
    </source>
</evidence>
<dbReference type="GeneID" id="75428908"/>
<evidence type="ECO:0000256" key="1">
    <source>
        <dbReference type="SAM" id="MobiDB-lite"/>
    </source>
</evidence>
<name>G8ULX3_TANFA</name>
<dbReference type="PATRIC" id="fig|203275.8.peg.511"/>
<evidence type="ECO:0000313" key="3">
    <source>
        <dbReference type="Proteomes" id="UP000005436"/>
    </source>
</evidence>
<keyword evidence="3" id="KW-1185">Reference proteome</keyword>
<gene>
    <name evidence="2" type="ordered locus">BFO_0573</name>
</gene>
<accession>G8ULX3</accession>
<organism evidence="2 3">
    <name type="scientific">Tannerella forsythia (strain ATCC 43037 / JCM 10827 / CCUG 21028 A / KCTC 5666 / FDC 338)</name>
    <name type="common">Bacteroides forsythus</name>
    <dbReference type="NCBI Taxonomy" id="203275"/>
    <lineage>
        <taxon>Bacteria</taxon>
        <taxon>Pseudomonadati</taxon>
        <taxon>Bacteroidota</taxon>
        <taxon>Bacteroidia</taxon>
        <taxon>Bacteroidales</taxon>
        <taxon>Tannerellaceae</taxon>
        <taxon>Tannerella</taxon>
    </lineage>
</organism>